<feature type="transmembrane region" description="Helical" evidence="1">
    <location>
        <begin position="20"/>
        <end position="39"/>
    </location>
</feature>
<evidence type="ECO:0000259" key="2">
    <source>
        <dbReference type="PROSITE" id="PS51677"/>
    </source>
</evidence>
<dbReference type="STRING" id="338969.Rfer_3983"/>
<dbReference type="GO" id="GO:0016810">
    <property type="term" value="F:hydrolase activity, acting on carbon-nitrogen (but not peptide) bonds"/>
    <property type="evidence" value="ECO:0007669"/>
    <property type="project" value="InterPro"/>
</dbReference>
<accession>Q21RC2</accession>
<reference evidence="4" key="1">
    <citation type="submission" date="2006-02" db="EMBL/GenBank/DDBJ databases">
        <title>Complete sequence of chromosome of Rhodoferax ferrireducens DSM 15236.</title>
        <authorList>
            <person name="Copeland A."/>
            <person name="Lucas S."/>
            <person name="Lapidus A."/>
            <person name="Barry K."/>
            <person name="Detter J.C."/>
            <person name="Glavina del Rio T."/>
            <person name="Hammon N."/>
            <person name="Israni S."/>
            <person name="Pitluck S."/>
            <person name="Brettin T."/>
            <person name="Bruce D."/>
            <person name="Han C."/>
            <person name="Tapia R."/>
            <person name="Gilna P."/>
            <person name="Kiss H."/>
            <person name="Schmutz J."/>
            <person name="Larimer F."/>
            <person name="Land M."/>
            <person name="Kyrpides N."/>
            <person name="Ivanova N."/>
            <person name="Richardson P."/>
        </authorList>
    </citation>
    <scope>NUCLEOTIDE SEQUENCE [LARGE SCALE GENOMIC DNA]</scope>
    <source>
        <strain evidence="4">ATCC BAA-621 / DSM 15236 / T118</strain>
    </source>
</reference>
<keyword evidence="1" id="KW-0472">Membrane</keyword>
<keyword evidence="1" id="KW-1133">Transmembrane helix</keyword>
<dbReference type="PANTHER" id="PTHR10587">
    <property type="entry name" value="GLYCOSYL TRANSFERASE-RELATED"/>
    <property type="match status" value="1"/>
</dbReference>
<dbReference type="HOGENOM" id="CLU_021264_0_3_4"/>
<keyword evidence="1" id="KW-0812">Transmembrane</keyword>
<dbReference type="Gene3D" id="3.20.20.370">
    <property type="entry name" value="Glycoside hydrolase/deacetylase"/>
    <property type="match status" value="1"/>
</dbReference>
<feature type="transmembrane region" description="Helical" evidence="1">
    <location>
        <begin position="46"/>
        <end position="64"/>
    </location>
</feature>
<name>Q21RC2_ALBFT</name>
<dbReference type="PROSITE" id="PS51677">
    <property type="entry name" value="NODB"/>
    <property type="match status" value="1"/>
</dbReference>
<gene>
    <name evidence="3" type="ordered locus">Rfer_3983</name>
</gene>
<dbReference type="InterPro" id="IPR002509">
    <property type="entry name" value="NODB_dom"/>
</dbReference>
<keyword evidence="4" id="KW-1185">Reference proteome</keyword>
<evidence type="ECO:0000313" key="3">
    <source>
        <dbReference type="EMBL" id="ABD71681.1"/>
    </source>
</evidence>
<dbReference type="RefSeq" id="WP_011466243.1">
    <property type="nucleotide sequence ID" value="NC_007908.1"/>
</dbReference>
<dbReference type="OrthoDB" id="276604at2"/>
<dbReference type="CDD" id="cd10917">
    <property type="entry name" value="CE4_NodB_like_6s_7s"/>
    <property type="match status" value="1"/>
</dbReference>
<sequence>MNLPRPAQTPLAKPRPWHPGPFLLAQLALHVAALVWFLISPHEWRWAAAIVLLSQLVLMAASLWPRSTCLGANLVRLPTAAVQRAEVAITIDDGPDPQVTPQVLAILAQQGAKATFFCIGERAAAHPELCRSILAQGHPIENHGARHPTLCALSGPAGWRREIEDGQHILQRITGQTPHFYRAVAGLRNPFLDPVLHGLGLQLATWTRRGFDTRERDPEKVLRRLSHQLAAGDILLLHDGNAARTPSGEALIVAVLPRLLDAIRAHGLTPVTLAHACIPIESES</sequence>
<organism evidence="3 4">
    <name type="scientific">Albidiferax ferrireducens (strain ATCC BAA-621 / DSM 15236 / T118)</name>
    <name type="common">Rhodoferax ferrireducens</name>
    <dbReference type="NCBI Taxonomy" id="338969"/>
    <lineage>
        <taxon>Bacteria</taxon>
        <taxon>Pseudomonadati</taxon>
        <taxon>Pseudomonadota</taxon>
        <taxon>Betaproteobacteria</taxon>
        <taxon>Burkholderiales</taxon>
        <taxon>Comamonadaceae</taxon>
        <taxon>Rhodoferax</taxon>
    </lineage>
</organism>
<dbReference type="PANTHER" id="PTHR10587:SF137">
    <property type="entry name" value="4-DEOXY-4-FORMAMIDO-L-ARABINOSE-PHOSPHOUNDECAPRENOL DEFORMYLASE ARND-RELATED"/>
    <property type="match status" value="1"/>
</dbReference>
<dbReference type="Proteomes" id="UP000008332">
    <property type="component" value="Chromosome"/>
</dbReference>
<feature type="domain" description="NodB homology" evidence="2">
    <location>
        <begin position="85"/>
        <end position="271"/>
    </location>
</feature>
<dbReference type="InterPro" id="IPR050248">
    <property type="entry name" value="Polysacc_deacetylase_ArnD"/>
</dbReference>
<proteinExistence type="predicted"/>
<protein>
    <submittedName>
        <fullName evidence="3">Polysaccharide deacetylase</fullName>
    </submittedName>
</protein>
<dbReference type="eggNOG" id="COG0726">
    <property type="taxonomic scope" value="Bacteria"/>
</dbReference>
<dbReference type="AlphaFoldDB" id="Q21RC2"/>
<dbReference type="InterPro" id="IPR011330">
    <property type="entry name" value="Glyco_hydro/deAcase_b/a-brl"/>
</dbReference>
<dbReference type="SUPFAM" id="SSF88713">
    <property type="entry name" value="Glycoside hydrolase/deacetylase"/>
    <property type="match status" value="1"/>
</dbReference>
<evidence type="ECO:0000256" key="1">
    <source>
        <dbReference type="SAM" id="Phobius"/>
    </source>
</evidence>
<dbReference type="GO" id="GO:0005975">
    <property type="term" value="P:carbohydrate metabolic process"/>
    <property type="evidence" value="ECO:0007669"/>
    <property type="project" value="InterPro"/>
</dbReference>
<dbReference type="KEGG" id="rfr:Rfer_3983"/>
<evidence type="ECO:0000313" key="4">
    <source>
        <dbReference type="Proteomes" id="UP000008332"/>
    </source>
</evidence>
<dbReference type="Pfam" id="PF01522">
    <property type="entry name" value="Polysacc_deac_1"/>
    <property type="match status" value="1"/>
</dbReference>
<dbReference type="EMBL" id="CP000267">
    <property type="protein sequence ID" value="ABD71681.1"/>
    <property type="molecule type" value="Genomic_DNA"/>
</dbReference>